<dbReference type="Gene3D" id="1.10.10.10">
    <property type="entry name" value="Winged helix-like DNA-binding domain superfamily/Winged helix DNA-binding domain"/>
    <property type="match status" value="1"/>
</dbReference>
<dbReference type="AlphaFoldDB" id="A0A3Q8CC29"/>
<keyword evidence="4" id="KW-0804">Transcription</keyword>
<dbReference type="EMBL" id="CP018180">
    <property type="protein sequence ID" value="AUJ32017.1"/>
    <property type="molecule type" value="Genomic_DNA"/>
</dbReference>
<protein>
    <submittedName>
        <fullName evidence="6">LysR family transcriptional regulator</fullName>
    </submittedName>
</protein>
<dbReference type="SUPFAM" id="SSF53850">
    <property type="entry name" value="Periplasmic binding protein-like II"/>
    <property type="match status" value="1"/>
</dbReference>
<sequence length="297" mass="33613">MNLYHLRYFCLLAQVENYTQTAKLLNITQPSLSSAIHSLENEIGIKLFIKKGRTAKITAAGQLFAQNIQQALTMIDNSVGELKEIEAPQEIISVGLLRSLSLNWFPKMMRQFLSQSTNQQINFKLSNGNGLSPNLIAELKAGIYDICFCSLVTEYTPEIEFFPIAAQEFVVITPLDHPLSKQKSINLLQTIPYSQITFAKRSGLYSIIHQLFQKIGFFPHSRYSMEEDQAIAGLVANGFGIAIVPNSEILKLMPLKIIPLNFPKEQRVFYMASLRSGYQKPATQKFIKFIKQNCRLN</sequence>
<dbReference type="KEGG" id="lng:BSQ50_05250"/>
<organism evidence="6 7">
    <name type="scientific">Liquorilactobacillus nagelii</name>
    <dbReference type="NCBI Taxonomy" id="82688"/>
    <lineage>
        <taxon>Bacteria</taxon>
        <taxon>Bacillati</taxon>
        <taxon>Bacillota</taxon>
        <taxon>Bacilli</taxon>
        <taxon>Lactobacillales</taxon>
        <taxon>Lactobacillaceae</taxon>
        <taxon>Liquorilactobacillus</taxon>
    </lineage>
</organism>
<evidence type="ECO:0000259" key="5">
    <source>
        <dbReference type="PROSITE" id="PS50931"/>
    </source>
</evidence>
<dbReference type="PROSITE" id="PS50931">
    <property type="entry name" value="HTH_LYSR"/>
    <property type="match status" value="1"/>
</dbReference>
<dbReference type="Proteomes" id="UP000324497">
    <property type="component" value="Chromosome"/>
</dbReference>
<evidence type="ECO:0000256" key="4">
    <source>
        <dbReference type="ARBA" id="ARBA00023163"/>
    </source>
</evidence>
<dbReference type="Pfam" id="PF00126">
    <property type="entry name" value="HTH_1"/>
    <property type="match status" value="1"/>
</dbReference>
<dbReference type="PRINTS" id="PR00039">
    <property type="entry name" value="HTHLYSR"/>
</dbReference>
<dbReference type="SUPFAM" id="SSF46785">
    <property type="entry name" value="Winged helix' DNA-binding domain"/>
    <property type="match status" value="1"/>
</dbReference>
<dbReference type="InterPro" id="IPR000847">
    <property type="entry name" value="LysR_HTH_N"/>
</dbReference>
<evidence type="ECO:0000256" key="1">
    <source>
        <dbReference type="ARBA" id="ARBA00009437"/>
    </source>
</evidence>
<evidence type="ECO:0000256" key="2">
    <source>
        <dbReference type="ARBA" id="ARBA00023015"/>
    </source>
</evidence>
<gene>
    <name evidence="6" type="ORF">BSQ50_05250</name>
</gene>
<dbReference type="Pfam" id="PF03466">
    <property type="entry name" value="LysR_substrate"/>
    <property type="match status" value="1"/>
</dbReference>
<proteinExistence type="inferred from homology"/>
<dbReference type="GO" id="GO:0003700">
    <property type="term" value="F:DNA-binding transcription factor activity"/>
    <property type="evidence" value="ECO:0007669"/>
    <property type="project" value="InterPro"/>
</dbReference>
<keyword evidence="3" id="KW-0238">DNA-binding</keyword>
<dbReference type="PANTHER" id="PTHR30126:SF39">
    <property type="entry name" value="HTH-TYPE TRANSCRIPTIONAL REGULATOR CYSL"/>
    <property type="match status" value="1"/>
</dbReference>
<dbReference type="InterPro" id="IPR005119">
    <property type="entry name" value="LysR_subst-bd"/>
</dbReference>
<feature type="domain" description="HTH lysR-type" evidence="5">
    <location>
        <begin position="1"/>
        <end position="58"/>
    </location>
</feature>
<accession>A0A3Q8CC29</accession>
<reference evidence="6 7" key="1">
    <citation type="submission" date="2016-11" db="EMBL/GenBank/DDBJ databases">
        <title>Interaction between Lactobacillus species and yeast in water kefir.</title>
        <authorList>
            <person name="Behr J."/>
            <person name="Xu D."/>
            <person name="Vogel R.F."/>
        </authorList>
    </citation>
    <scope>NUCLEOTIDE SEQUENCE [LARGE SCALE GENOMIC DNA]</scope>
    <source>
        <strain evidence="6 7">TMW 1.1827</strain>
    </source>
</reference>
<evidence type="ECO:0000313" key="6">
    <source>
        <dbReference type="EMBL" id="AUJ32017.1"/>
    </source>
</evidence>
<dbReference type="GO" id="GO:0000976">
    <property type="term" value="F:transcription cis-regulatory region binding"/>
    <property type="evidence" value="ECO:0007669"/>
    <property type="project" value="TreeGrafter"/>
</dbReference>
<dbReference type="InterPro" id="IPR036388">
    <property type="entry name" value="WH-like_DNA-bd_sf"/>
</dbReference>
<name>A0A3Q8CC29_9LACO</name>
<keyword evidence="2" id="KW-0805">Transcription regulation</keyword>
<keyword evidence="7" id="KW-1185">Reference proteome</keyword>
<dbReference type="InterPro" id="IPR036390">
    <property type="entry name" value="WH_DNA-bd_sf"/>
</dbReference>
<dbReference type="PANTHER" id="PTHR30126">
    <property type="entry name" value="HTH-TYPE TRANSCRIPTIONAL REGULATOR"/>
    <property type="match status" value="1"/>
</dbReference>
<dbReference type="RefSeq" id="WP_148126634.1">
    <property type="nucleotide sequence ID" value="NZ_CP018180.1"/>
</dbReference>
<comment type="similarity">
    <text evidence="1">Belongs to the LysR transcriptional regulatory family.</text>
</comment>
<dbReference type="Gene3D" id="3.40.190.290">
    <property type="match status" value="1"/>
</dbReference>
<evidence type="ECO:0000256" key="3">
    <source>
        <dbReference type="ARBA" id="ARBA00023125"/>
    </source>
</evidence>
<evidence type="ECO:0000313" key="7">
    <source>
        <dbReference type="Proteomes" id="UP000324497"/>
    </source>
</evidence>